<feature type="compositionally biased region" description="Low complexity" evidence="4">
    <location>
        <begin position="45"/>
        <end position="62"/>
    </location>
</feature>
<evidence type="ECO:0000313" key="7">
    <source>
        <dbReference type="EMBL" id="SEG72962.1"/>
    </source>
</evidence>
<keyword evidence="3 5" id="KW-0732">Signal</keyword>
<feature type="region of interest" description="Disordered" evidence="4">
    <location>
        <begin position="32"/>
        <end position="90"/>
    </location>
</feature>
<dbReference type="GO" id="GO:0005576">
    <property type="term" value="C:extracellular region"/>
    <property type="evidence" value="ECO:0007669"/>
    <property type="project" value="TreeGrafter"/>
</dbReference>
<dbReference type="PANTHER" id="PTHR30085">
    <property type="entry name" value="AMINO ACID ABC TRANSPORTER PERMEASE"/>
    <property type="match status" value="1"/>
</dbReference>
<dbReference type="SUPFAM" id="SSF53850">
    <property type="entry name" value="Periplasmic binding protein-like II"/>
    <property type="match status" value="1"/>
</dbReference>
<evidence type="ECO:0000259" key="6">
    <source>
        <dbReference type="SMART" id="SM00062"/>
    </source>
</evidence>
<dbReference type="PANTHER" id="PTHR30085:SF6">
    <property type="entry name" value="ABC TRANSPORTER GLUTAMINE-BINDING PROTEIN GLNH"/>
    <property type="match status" value="1"/>
</dbReference>
<gene>
    <name evidence="7" type="ORF">SAMN05216223_10954</name>
</gene>
<organism evidence="7 8">
    <name type="scientific">Actinacidiphila yanglinensis</name>
    <dbReference type="NCBI Taxonomy" id="310779"/>
    <lineage>
        <taxon>Bacteria</taxon>
        <taxon>Bacillati</taxon>
        <taxon>Actinomycetota</taxon>
        <taxon>Actinomycetes</taxon>
        <taxon>Kitasatosporales</taxon>
        <taxon>Streptomycetaceae</taxon>
        <taxon>Actinacidiphila</taxon>
    </lineage>
</organism>
<sequence length="344" mass="36397">MVVGAMRRGRWAAATAGLVVAAVLGTGGCAAPSGTDHGGGREPGPHGALPQAAPAGLPGSAPADDESCHPLESYRPQGSMPQPGHMPSGSTMAAIVKRGRLIAGVDQNSYLFGYRNPLTGELDGFEIELLKRISTALFGSPDRIQFKTISSNARLAVLQPDKTTHRSSVDIVIDSMTINCDRWKSVAFSTDYMDAGQRVLVPKSSTATSIDDLGGKRVCAASGTTSIDTLKGLKKHPVVPVAVKDWTDCLMLMQVGKVDAVSTDDTILIGLAAQDPNTKLIGPRFTKEPHGIAMRKDQTDLVRFVNGVLQQMRQDGTLTGLEKQWLGADAKSFVPPPGPSYKPE</sequence>
<protein>
    <submittedName>
        <fullName evidence="7">Amino acid ABC transporter substrate-binding protein, PAAT family</fullName>
    </submittedName>
</protein>
<evidence type="ECO:0000256" key="5">
    <source>
        <dbReference type="SAM" id="SignalP"/>
    </source>
</evidence>
<dbReference type="InterPro" id="IPR001638">
    <property type="entry name" value="Solute-binding_3/MltF_N"/>
</dbReference>
<keyword evidence="8" id="KW-1185">Reference proteome</keyword>
<dbReference type="GO" id="GO:0006865">
    <property type="term" value="P:amino acid transport"/>
    <property type="evidence" value="ECO:0007669"/>
    <property type="project" value="TreeGrafter"/>
</dbReference>
<feature type="chain" id="PRO_5009294915" evidence="5">
    <location>
        <begin position="31"/>
        <end position="344"/>
    </location>
</feature>
<dbReference type="CDD" id="cd13690">
    <property type="entry name" value="PBP2_GluB"/>
    <property type="match status" value="1"/>
</dbReference>
<evidence type="ECO:0000256" key="4">
    <source>
        <dbReference type="SAM" id="MobiDB-lite"/>
    </source>
</evidence>
<dbReference type="EMBL" id="FNVU01000009">
    <property type="protein sequence ID" value="SEG72962.1"/>
    <property type="molecule type" value="Genomic_DNA"/>
</dbReference>
<evidence type="ECO:0000256" key="1">
    <source>
        <dbReference type="ARBA" id="ARBA00010333"/>
    </source>
</evidence>
<dbReference type="Gene3D" id="3.40.190.10">
    <property type="entry name" value="Periplasmic binding protein-like II"/>
    <property type="match status" value="2"/>
</dbReference>
<reference evidence="7 8" key="1">
    <citation type="submission" date="2016-10" db="EMBL/GenBank/DDBJ databases">
        <authorList>
            <person name="de Groot N.N."/>
        </authorList>
    </citation>
    <scope>NUCLEOTIDE SEQUENCE [LARGE SCALE GENOMIC DNA]</scope>
    <source>
        <strain evidence="7 8">CGMCC 4.2023</strain>
    </source>
</reference>
<evidence type="ECO:0000256" key="3">
    <source>
        <dbReference type="ARBA" id="ARBA00022729"/>
    </source>
</evidence>
<evidence type="ECO:0000256" key="2">
    <source>
        <dbReference type="ARBA" id="ARBA00022448"/>
    </source>
</evidence>
<dbReference type="SMART" id="SM00062">
    <property type="entry name" value="PBPb"/>
    <property type="match status" value="1"/>
</dbReference>
<dbReference type="PROSITE" id="PS51257">
    <property type="entry name" value="PROKAR_LIPOPROTEIN"/>
    <property type="match status" value="1"/>
</dbReference>
<dbReference type="Proteomes" id="UP000236754">
    <property type="component" value="Unassembled WGS sequence"/>
</dbReference>
<dbReference type="GO" id="GO:0030288">
    <property type="term" value="C:outer membrane-bounded periplasmic space"/>
    <property type="evidence" value="ECO:0007669"/>
    <property type="project" value="TreeGrafter"/>
</dbReference>
<name>A0A1H6CJ60_9ACTN</name>
<evidence type="ECO:0000313" key="8">
    <source>
        <dbReference type="Proteomes" id="UP000236754"/>
    </source>
</evidence>
<feature type="signal peptide" evidence="5">
    <location>
        <begin position="1"/>
        <end position="30"/>
    </location>
</feature>
<dbReference type="InterPro" id="IPR051455">
    <property type="entry name" value="Bact_solute-bind_prot3"/>
</dbReference>
<dbReference type="Pfam" id="PF00497">
    <property type="entry name" value="SBP_bac_3"/>
    <property type="match status" value="1"/>
</dbReference>
<proteinExistence type="inferred from homology"/>
<dbReference type="AlphaFoldDB" id="A0A1H6CJ60"/>
<feature type="domain" description="Solute-binding protein family 3/N-terminal" evidence="6">
    <location>
        <begin position="100"/>
        <end position="329"/>
    </location>
</feature>
<accession>A0A1H6CJ60</accession>
<comment type="similarity">
    <text evidence="1">Belongs to the bacterial solute-binding protein 3 family.</text>
</comment>
<keyword evidence="2" id="KW-0813">Transport</keyword>